<dbReference type="STRING" id="980251.GCA_001642875_01329"/>
<name>A0A5B9PPW5_9BACT</name>
<dbReference type="InterPro" id="IPR045584">
    <property type="entry name" value="Pilin-like"/>
</dbReference>
<feature type="domain" description="DUF1559" evidence="1">
    <location>
        <begin position="579"/>
        <end position="724"/>
    </location>
</feature>
<sequence>MRQTTSILCLPLFALVIAAFFMSPVNGQVFGIPTAEKGNPAWQDIIDRMPEDEPMACLIWNEPGSLNPEGNGSEKWLADVELQKSLGKLSNAITAAAKHNGSPTKIEFLDGAFWKMLSKSGSVVIEEFNDGYASGAAVLRLGDDQKTILPFLNDLLVELEFEPIVVGEQTVYTLPDATPPVVIGASSGYVIAAFGEGQWNRAVERVTQKSGTPDWLSKRFDSVSISRRSHFAFCNIERFMKLIPAETMEDPEFKRISEILALEDLKSVSLCSGADANSNLSMMHLECSKEGVGSVLDVPAIDTKKLKELPADAISAMAIRFSPQTIMDLVKQTVPPAPLEEALEAMTMETGLDLQDDIIEHLEGTIRYYNIGMVINPKQILIVKIKNQQLFQASFEKINEFAKTIAADQNLEFYEQDKNGMRIYGIKNYGISGYWAIHQGELYVSTNSRAIGSHIRKSAKVGKSSLIDNELASQILADSKSMGLEGPIGLQHYDLDQIFEVVVPLLQGAMAFIPPDAQAQLQFGAEDFPPIESFLGLRPTSSMLFKATDGYTAMMRYDTPMAIEATSFVAVGMLLPAVQQAREAARRTQSMNNQRQLVLALLNYESANGEFPPLYTVDADGNPLLSWRVAILPYLEQQELYDRFKLDEPWDSDHNFQLVEEMPLLFRNPSVAGVPGFTDYVAPLTAGSVLSSGGGTKIASITDGMSNTILLMEVGESQQVPWSSPQDIEIDSLESLELLDNGHVGVVVCSLCDGSTHSISMMASIEGFIRACCKNDGGVFNELE</sequence>
<keyword evidence="3" id="KW-1185">Reference proteome</keyword>
<evidence type="ECO:0000313" key="2">
    <source>
        <dbReference type="EMBL" id="QEG24323.1"/>
    </source>
</evidence>
<evidence type="ECO:0000313" key="3">
    <source>
        <dbReference type="Proteomes" id="UP000322214"/>
    </source>
</evidence>
<dbReference type="KEGG" id="mff:MFFC18_42420"/>
<dbReference type="SUPFAM" id="SSF54523">
    <property type="entry name" value="Pili subunits"/>
    <property type="match status" value="1"/>
</dbReference>
<reference evidence="2 3" key="1">
    <citation type="submission" date="2019-08" db="EMBL/GenBank/DDBJ databases">
        <title>Deep-cultivation of Planctomycetes and their phenomic and genomic characterization uncovers novel biology.</title>
        <authorList>
            <person name="Wiegand S."/>
            <person name="Jogler M."/>
            <person name="Boedeker C."/>
            <person name="Pinto D."/>
            <person name="Vollmers J."/>
            <person name="Rivas-Marin E."/>
            <person name="Kohn T."/>
            <person name="Peeters S.H."/>
            <person name="Heuer A."/>
            <person name="Rast P."/>
            <person name="Oberbeckmann S."/>
            <person name="Bunk B."/>
            <person name="Jeske O."/>
            <person name="Meyerdierks A."/>
            <person name="Storesund J.E."/>
            <person name="Kallscheuer N."/>
            <person name="Luecker S."/>
            <person name="Lage O.M."/>
            <person name="Pohl T."/>
            <person name="Merkel B.J."/>
            <person name="Hornburger P."/>
            <person name="Mueller R.-W."/>
            <person name="Bruemmer F."/>
            <person name="Labrenz M."/>
            <person name="Spormann A.M."/>
            <person name="Op den Camp H."/>
            <person name="Overmann J."/>
            <person name="Amann R."/>
            <person name="Jetten M.S.M."/>
            <person name="Mascher T."/>
            <person name="Medema M.H."/>
            <person name="Devos D.P."/>
            <person name="Kaster A.-K."/>
            <person name="Ovreas L."/>
            <person name="Rohde M."/>
            <person name="Galperin M.Y."/>
            <person name="Jogler C."/>
        </authorList>
    </citation>
    <scope>NUCLEOTIDE SEQUENCE [LARGE SCALE GENOMIC DNA]</scope>
    <source>
        <strain evidence="2 3">FC18</strain>
    </source>
</reference>
<organism evidence="2 3">
    <name type="scientific">Mariniblastus fucicola</name>
    <dbReference type="NCBI Taxonomy" id="980251"/>
    <lineage>
        <taxon>Bacteria</taxon>
        <taxon>Pseudomonadati</taxon>
        <taxon>Planctomycetota</taxon>
        <taxon>Planctomycetia</taxon>
        <taxon>Pirellulales</taxon>
        <taxon>Pirellulaceae</taxon>
        <taxon>Mariniblastus</taxon>
    </lineage>
</organism>
<dbReference type="Proteomes" id="UP000322214">
    <property type="component" value="Chromosome"/>
</dbReference>
<proteinExistence type="predicted"/>
<evidence type="ECO:0000259" key="1">
    <source>
        <dbReference type="Pfam" id="PF07596"/>
    </source>
</evidence>
<dbReference type="Pfam" id="PF07596">
    <property type="entry name" value="SBP_bac_10"/>
    <property type="match status" value="1"/>
</dbReference>
<dbReference type="InterPro" id="IPR011453">
    <property type="entry name" value="DUF1559"/>
</dbReference>
<dbReference type="AlphaFoldDB" id="A0A5B9PPW5"/>
<dbReference type="PANTHER" id="PTHR30093">
    <property type="entry name" value="GENERAL SECRETION PATHWAY PROTEIN G"/>
    <property type="match status" value="1"/>
</dbReference>
<gene>
    <name evidence="2" type="ORF">MFFC18_42420</name>
</gene>
<dbReference type="OrthoDB" id="285651at2"/>
<dbReference type="PANTHER" id="PTHR30093:SF2">
    <property type="entry name" value="TYPE II SECRETION SYSTEM PROTEIN H"/>
    <property type="match status" value="1"/>
</dbReference>
<accession>A0A5B9PPW5</accession>
<dbReference type="RefSeq" id="WP_075084088.1">
    <property type="nucleotide sequence ID" value="NZ_CP042912.1"/>
</dbReference>
<protein>
    <recommendedName>
        <fullName evidence="1">DUF1559 domain-containing protein</fullName>
    </recommendedName>
</protein>
<dbReference type="EMBL" id="CP042912">
    <property type="protein sequence ID" value="QEG24323.1"/>
    <property type="molecule type" value="Genomic_DNA"/>
</dbReference>